<sequence length="83" mass="9840">MCFYLPLQTFSLEYRSEIKLWDKKIHIINQKTCHLHHKFSSNFTHMPYNAPNTKNVYKGGKLPPLLVVTSEKIVMKDELEVYI</sequence>
<dbReference type="EMBL" id="JXQK01000053">
    <property type="protein sequence ID" value="KIP62581.1"/>
    <property type="molecule type" value="Genomic_DNA"/>
</dbReference>
<evidence type="ECO:0000313" key="2">
    <source>
        <dbReference type="Proteomes" id="UP000032046"/>
    </source>
</evidence>
<dbReference type="Proteomes" id="UP000032046">
    <property type="component" value="Unassembled WGS sequence"/>
</dbReference>
<keyword evidence="2" id="KW-1185">Reference proteome</keyword>
<reference evidence="1 2" key="1">
    <citation type="submission" date="2015-01" db="EMBL/GenBank/DDBJ databases">
        <title>Comparative genomics of non-oral Prevotella species.</title>
        <authorList>
            <person name="Accetto T."/>
            <person name="Nograsek B."/>
            <person name="Avgustin G."/>
        </authorList>
    </citation>
    <scope>NUCLEOTIDE SEQUENCE [LARGE SCALE GENOMIC DNA]</scope>
    <source>
        <strain evidence="1 2">P5-119</strain>
    </source>
</reference>
<organism evidence="1 2">
    <name type="scientific">Prevotella pectinovora</name>
    <dbReference type="NCBI Taxonomy" id="1602169"/>
    <lineage>
        <taxon>Bacteria</taxon>
        <taxon>Pseudomonadati</taxon>
        <taxon>Bacteroidota</taxon>
        <taxon>Bacteroidia</taxon>
        <taxon>Bacteroidales</taxon>
        <taxon>Prevotellaceae</taxon>
        <taxon>Prevotella</taxon>
    </lineage>
</organism>
<protein>
    <submittedName>
        <fullName evidence="1">Uncharacterized protein</fullName>
    </submittedName>
</protein>
<gene>
    <name evidence="1" type="ORF">ST44_07210</name>
</gene>
<proteinExistence type="predicted"/>
<comment type="caution">
    <text evidence="1">The sequence shown here is derived from an EMBL/GenBank/DDBJ whole genome shotgun (WGS) entry which is preliminary data.</text>
</comment>
<name>A0A0D0I5R5_9BACT</name>
<dbReference type="AlphaFoldDB" id="A0A0D0I5R5"/>
<evidence type="ECO:0000313" key="1">
    <source>
        <dbReference type="EMBL" id="KIP62581.1"/>
    </source>
</evidence>
<accession>A0A0D0I5R5</accession>